<feature type="compositionally biased region" description="Low complexity" evidence="1">
    <location>
        <begin position="56"/>
        <end position="68"/>
    </location>
</feature>
<accession>A0A3L6PAU3</accession>
<gene>
    <name evidence="2" type="ORF">C2845_PMPSC004510</name>
</gene>
<feature type="region of interest" description="Disordered" evidence="1">
    <location>
        <begin position="56"/>
        <end position="130"/>
    </location>
</feature>
<evidence type="ECO:0000313" key="2">
    <source>
        <dbReference type="EMBL" id="RLM48742.1"/>
    </source>
</evidence>
<dbReference type="AlphaFoldDB" id="A0A3L6PAU3"/>
<dbReference type="Proteomes" id="UP000275267">
    <property type="component" value="Unassembled WGS sequence"/>
</dbReference>
<comment type="caution">
    <text evidence="2">The sequence shown here is derived from an EMBL/GenBank/DDBJ whole genome shotgun (WGS) entry which is preliminary data.</text>
</comment>
<keyword evidence="3" id="KW-1185">Reference proteome</keyword>
<dbReference type="EMBL" id="PQIB02000764">
    <property type="protein sequence ID" value="RLM48742.1"/>
    <property type="molecule type" value="Genomic_DNA"/>
</dbReference>
<reference evidence="3" key="1">
    <citation type="journal article" date="2019" name="Nat. Commun.">
        <title>The genome of broomcorn millet.</title>
        <authorList>
            <person name="Zou C."/>
            <person name="Miki D."/>
            <person name="Li D."/>
            <person name="Tang Q."/>
            <person name="Xiao L."/>
            <person name="Rajput S."/>
            <person name="Deng P."/>
            <person name="Jia W."/>
            <person name="Huang R."/>
            <person name="Zhang M."/>
            <person name="Sun Y."/>
            <person name="Hu J."/>
            <person name="Fu X."/>
            <person name="Schnable P.S."/>
            <person name="Li F."/>
            <person name="Zhang H."/>
            <person name="Feng B."/>
            <person name="Zhu X."/>
            <person name="Liu R."/>
            <person name="Schnable J.C."/>
            <person name="Zhu J.-K."/>
            <person name="Zhang H."/>
        </authorList>
    </citation>
    <scope>NUCLEOTIDE SEQUENCE [LARGE SCALE GENOMIC DNA]</scope>
</reference>
<evidence type="ECO:0000313" key="3">
    <source>
        <dbReference type="Proteomes" id="UP000275267"/>
    </source>
</evidence>
<feature type="compositionally biased region" description="Basic and acidic residues" evidence="1">
    <location>
        <begin position="111"/>
        <end position="130"/>
    </location>
</feature>
<proteinExistence type="predicted"/>
<protein>
    <submittedName>
        <fullName evidence="2">Uncharacterized protein</fullName>
    </submittedName>
</protein>
<evidence type="ECO:0000256" key="1">
    <source>
        <dbReference type="SAM" id="MobiDB-lite"/>
    </source>
</evidence>
<name>A0A3L6PAU3_PANMI</name>
<sequence>MSPTAQQNPRTRLPSSGALLALAAPCHAAAHRRRELRTLTCPLPVRARVGRAAPLPAAGEASAHGAPAARRRRGLRAPAATQFVARPSDSSRPAQIGPPPLKSAMLRARSRREEQRMAGRKDGVGGSTRREETVWNWNELVQSFLRSEFFPNLERIFAWRDRSVHTLAKQTRDGTAPSRTAPEPTAI</sequence>
<feature type="region of interest" description="Disordered" evidence="1">
    <location>
        <begin position="167"/>
        <end position="187"/>
    </location>
</feature>
<organism evidence="2 3">
    <name type="scientific">Panicum miliaceum</name>
    <name type="common">Proso millet</name>
    <name type="synonym">Broomcorn millet</name>
    <dbReference type="NCBI Taxonomy" id="4540"/>
    <lineage>
        <taxon>Eukaryota</taxon>
        <taxon>Viridiplantae</taxon>
        <taxon>Streptophyta</taxon>
        <taxon>Embryophyta</taxon>
        <taxon>Tracheophyta</taxon>
        <taxon>Spermatophyta</taxon>
        <taxon>Magnoliopsida</taxon>
        <taxon>Liliopsida</taxon>
        <taxon>Poales</taxon>
        <taxon>Poaceae</taxon>
        <taxon>PACMAD clade</taxon>
        <taxon>Panicoideae</taxon>
        <taxon>Panicodae</taxon>
        <taxon>Paniceae</taxon>
        <taxon>Panicinae</taxon>
        <taxon>Panicum</taxon>
        <taxon>Panicum sect. Panicum</taxon>
    </lineage>
</organism>